<comment type="function">
    <text evidence="6">Participates actively in the response to hyperosmotic and heat shock by preventing the aggregation of stress-denatured proteins and by disaggregating proteins, also in an autonomous, DnaK-independent fashion. Unfolded proteins bind initially to DnaJ; upon interaction with the DnaJ-bound protein, DnaK hydrolyzes its bound ATP, resulting in the formation of a stable complex. GrpE releases ADP from DnaK; ATP binding to DnaK triggers the release of the substrate protein, thus completing the reaction cycle. Several rounds of ATP-dependent interactions between DnaJ, DnaK and GrpE are required for fully efficient folding. Also involved, together with DnaK and GrpE, in the DNA replication of plasmids through activation of initiation proteins.</text>
</comment>
<dbReference type="GO" id="GO:0009408">
    <property type="term" value="P:response to heat"/>
    <property type="evidence" value="ECO:0007669"/>
    <property type="project" value="InterPro"/>
</dbReference>
<dbReference type="SUPFAM" id="SSF46565">
    <property type="entry name" value="Chaperone J-domain"/>
    <property type="match status" value="1"/>
</dbReference>
<keyword evidence="5 6" id="KW-0143">Chaperone</keyword>
<feature type="binding site" evidence="6">
    <location>
        <position position="179"/>
    </location>
    <ligand>
        <name>Zn(2+)</name>
        <dbReference type="ChEBI" id="CHEBI:29105"/>
        <label>2</label>
    </ligand>
</feature>
<organism evidence="10 11">
    <name type="scientific">Candidatus Wolfebacteria bacterium CG_4_10_14_0_8_um_filter_37_11</name>
    <dbReference type="NCBI Taxonomy" id="1975062"/>
    <lineage>
        <taxon>Bacteria</taxon>
        <taxon>Candidatus Wolfeibacteriota</taxon>
    </lineage>
</organism>
<dbReference type="AlphaFoldDB" id="A0A2M7Q978"/>
<dbReference type="FunFam" id="2.60.260.20:FF:000013">
    <property type="entry name" value="DnaJ subfamily B member 11"/>
    <property type="match status" value="1"/>
</dbReference>
<dbReference type="InterPro" id="IPR012724">
    <property type="entry name" value="DnaJ"/>
</dbReference>
<dbReference type="EMBL" id="PFKZ01000055">
    <property type="protein sequence ID" value="PIY59514.1"/>
    <property type="molecule type" value="Genomic_DNA"/>
</dbReference>
<evidence type="ECO:0000256" key="2">
    <source>
        <dbReference type="ARBA" id="ARBA00022737"/>
    </source>
</evidence>
<dbReference type="PROSITE" id="PS00636">
    <property type="entry name" value="DNAJ_1"/>
    <property type="match status" value="1"/>
</dbReference>
<dbReference type="InterPro" id="IPR008971">
    <property type="entry name" value="HSP40/DnaJ_pept-bd"/>
</dbReference>
<dbReference type="PROSITE" id="PS50076">
    <property type="entry name" value="DNAJ_2"/>
    <property type="match status" value="1"/>
</dbReference>
<evidence type="ECO:0000256" key="1">
    <source>
        <dbReference type="ARBA" id="ARBA00022723"/>
    </source>
</evidence>
<dbReference type="PROSITE" id="PS51188">
    <property type="entry name" value="ZF_CR"/>
    <property type="match status" value="1"/>
</dbReference>
<evidence type="ECO:0000256" key="6">
    <source>
        <dbReference type="HAMAP-Rule" id="MF_01152"/>
    </source>
</evidence>
<feature type="binding site" evidence="6">
    <location>
        <position position="219"/>
    </location>
    <ligand>
        <name>Zn(2+)</name>
        <dbReference type="ChEBI" id="CHEBI:29105"/>
        <label>1</label>
    </ligand>
</feature>
<reference evidence="11" key="1">
    <citation type="submission" date="2017-09" db="EMBL/GenBank/DDBJ databases">
        <title>Depth-based differentiation of microbial function through sediment-hosted aquifers and enrichment of novel symbionts in the deep terrestrial subsurface.</title>
        <authorList>
            <person name="Probst A.J."/>
            <person name="Ladd B."/>
            <person name="Jarett J.K."/>
            <person name="Geller-Mcgrath D.E."/>
            <person name="Sieber C.M.K."/>
            <person name="Emerson J.B."/>
            <person name="Anantharaman K."/>
            <person name="Thomas B.C."/>
            <person name="Malmstrom R."/>
            <person name="Stieglmeier M."/>
            <person name="Klingl A."/>
            <person name="Woyke T."/>
            <person name="Ryan C.M."/>
            <person name="Banfield J.F."/>
        </authorList>
    </citation>
    <scope>NUCLEOTIDE SEQUENCE [LARGE SCALE GENOMIC DNA]</scope>
</reference>
<feature type="binding site" evidence="6">
    <location>
        <position position="205"/>
    </location>
    <ligand>
        <name>Zn(2+)</name>
        <dbReference type="ChEBI" id="CHEBI:29105"/>
        <label>2</label>
    </ligand>
</feature>
<dbReference type="GO" id="GO:0005524">
    <property type="term" value="F:ATP binding"/>
    <property type="evidence" value="ECO:0007669"/>
    <property type="project" value="InterPro"/>
</dbReference>
<dbReference type="GO" id="GO:0031072">
    <property type="term" value="F:heat shock protein binding"/>
    <property type="evidence" value="ECO:0007669"/>
    <property type="project" value="InterPro"/>
</dbReference>
<evidence type="ECO:0000256" key="5">
    <source>
        <dbReference type="ARBA" id="ARBA00023186"/>
    </source>
</evidence>
<dbReference type="InterPro" id="IPR002939">
    <property type="entry name" value="DnaJ_C"/>
</dbReference>
<dbReference type="SUPFAM" id="SSF49493">
    <property type="entry name" value="HSP40/DnaJ peptide-binding domain"/>
    <property type="match status" value="2"/>
</dbReference>
<feature type="domain" description="J" evidence="8">
    <location>
        <begin position="3"/>
        <end position="65"/>
    </location>
</feature>
<evidence type="ECO:0000256" key="3">
    <source>
        <dbReference type="ARBA" id="ARBA00022771"/>
    </source>
</evidence>
<keyword evidence="6" id="KW-0346">Stress response</keyword>
<dbReference type="SMART" id="SM00271">
    <property type="entry name" value="DnaJ"/>
    <property type="match status" value="1"/>
</dbReference>
<comment type="subunit">
    <text evidence="6">Homodimer.</text>
</comment>
<dbReference type="GO" id="GO:0005737">
    <property type="term" value="C:cytoplasm"/>
    <property type="evidence" value="ECO:0007669"/>
    <property type="project" value="UniProtKB-SubCell"/>
</dbReference>
<keyword evidence="6" id="KW-0963">Cytoplasm</keyword>
<keyword evidence="3 6" id="KW-0863">Zinc-finger</keyword>
<protein>
    <recommendedName>
        <fullName evidence="6">Chaperone protein DnaJ</fullName>
    </recommendedName>
</protein>
<dbReference type="PRINTS" id="PR00625">
    <property type="entry name" value="JDOMAIN"/>
</dbReference>
<gene>
    <name evidence="6" type="primary">dnaJ</name>
    <name evidence="10" type="ORF">COY96_01400</name>
</gene>
<dbReference type="InterPro" id="IPR001623">
    <property type="entry name" value="DnaJ_domain"/>
</dbReference>
<keyword evidence="1 6" id="KW-0479">Metal-binding</keyword>
<dbReference type="GO" id="GO:0006260">
    <property type="term" value="P:DNA replication"/>
    <property type="evidence" value="ECO:0007669"/>
    <property type="project" value="UniProtKB-KW"/>
</dbReference>
<name>A0A2M7Q978_9BACT</name>
<evidence type="ECO:0000256" key="4">
    <source>
        <dbReference type="ARBA" id="ARBA00022833"/>
    </source>
</evidence>
<comment type="similarity">
    <text evidence="6">Belongs to the DnaJ family.</text>
</comment>
<dbReference type="InterPro" id="IPR036410">
    <property type="entry name" value="HSP_DnaJ_Cys-rich_dom_sf"/>
</dbReference>
<evidence type="ECO:0000259" key="8">
    <source>
        <dbReference type="PROSITE" id="PS50076"/>
    </source>
</evidence>
<feature type="domain" description="CR-type" evidence="9">
    <location>
        <begin position="149"/>
        <end position="231"/>
    </location>
</feature>
<dbReference type="CDD" id="cd10719">
    <property type="entry name" value="DnaJ_zf"/>
    <property type="match status" value="1"/>
</dbReference>
<comment type="caution">
    <text evidence="6">Lacks conserved residue(s) required for the propagation of feature annotation.</text>
</comment>
<dbReference type="SUPFAM" id="SSF57938">
    <property type="entry name" value="DnaJ/Hsp40 cysteine-rich domain"/>
    <property type="match status" value="1"/>
</dbReference>
<feature type="binding site" evidence="6">
    <location>
        <position position="182"/>
    </location>
    <ligand>
        <name>Zn(2+)</name>
        <dbReference type="ChEBI" id="CHEBI:29105"/>
        <label>2</label>
    </ligand>
</feature>
<feature type="binding site" evidence="6">
    <location>
        <position position="222"/>
    </location>
    <ligand>
        <name>Zn(2+)</name>
        <dbReference type="ChEBI" id="CHEBI:29105"/>
        <label>1</label>
    </ligand>
</feature>
<dbReference type="Gene3D" id="2.10.230.10">
    <property type="entry name" value="Heat shock protein DnaJ, cysteine-rich domain"/>
    <property type="match status" value="1"/>
</dbReference>
<dbReference type="HAMAP" id="MF_01152">
    <property type="entry name" value="DnaJ"/>
    <property type="match status" value="1"/>
</dbReference>
<comment type="cofactor">
    <cofactor evidence="6">
        <name>Zn(2+)</name>
        <dbReference type="ChEBI" id="CHEBI:29105"/>
    </cofactor>
    <text evidence="6">Binds 2 Zn(2+) ions per monomer.</text>
</comment>
<dbReference type="GO" id="GO:0051082">
    <property type="term" value="F:unfolded protein binding"/>
    <property type="evidence" value="ECO:0007669"/>
    <property type="project" value="UniProtKB-UniRule"/>
</dbReference>
<feature type="binding site" evidence="6">
    <location>
        <position position="162"/>
    </location>
    <ligand>
        <name>Zn(2+)</name>
        <dbReference type="ChEBI" id="CHEBI:29105"/>
        <label>1</label>
    </ligand>
</feature>
<feature type="binding site" evidence="6">
    <location>
        <position position="208"/>
    </location>
    <ligand>
        <name>Zn(2+)</name>
        <dbReference type="ChEBI" id="CHEBI:29105"/>
        <label>2</label>
    </ligand>
</feature>
<dbReference type="CDD" id="cd06257">
    <property type="entry name" value="DnaJ"/>
    <property type="match status" value="1"/>
</dbReference>
<feature type="binding site" evidence="6">
    <location>
        <position position="165"/>
    </location>
    <ligand>
        <name>Zn(2+)</name>
        <dbReference type="ChEBI" id="CHEBI:29105"/>
        <label>1</label>
    </ligand>
</feature>
<dbReference type="CDD" id="cd10747">
    <property type="entry name" value="DnaJ_C"/>
    <property type="match status" value="1"/>
</dbReference>
<dbReference type="Proteomes" id="UP000230363">
    <property type="component" value="Unassembled WGS sequence"/>
</dbReference>
<dbReference type="PANTHER" id="PTHR43096">
    <property type="entry name" value="DNAJ HOMOLOG 1, MITOCHONDRIAL-RELATED"/>
    <property type="match status" value="1"/>
</dbReference>
<keyword evidence="6" id="KW-0235">DNA replication</keyword>
<comment type="domain">
    <text evidence="6">The J domain is necessary and sufficient to stimulate DnaK ATPase activity. Zinc center 1 plays an important role in the autonomous, DnaK-independent chaperone activity of DnaJ. Zinc center 2 is essential for interaction with DnaK and for DnaJ activity.</text>
</comment>
<dbReference type="Gene3D" id="2.60.260.20">
    <property type="entry name" value="Urease metallochaperone UreE, N-terminal domain"/>
    <property type="match status" value="2"/>
</dbReference>
<dbReference type="GO" id="GO:0008270">
    <property type="term" value="F:zinc ion binding"/>
    <property type="evidence" value="ECO:0007669"/>
    <property type="project" value="UniProtKB-UniRule"/>
</dbReference>
<comment type="subcellular location">
    <subcellularLocation>
        <location evidence="6">Cytoplasm</location>
    </subcellularLocation>
</comment>
<dbReference type="GO" id="GO:0042026">
    <property type="term" value="P:protein refolding"/>
    <property type="evidence" value="ECO:0007669"/>
    <property type="project" value="TreeGrafter"/>
</dbReference>
<evidence type="ECO:0000256" key="7">
    <source>
        <dbReference type="PROSITE-ProRule" id="PRU00546"/>
    </source>
</evidence>
<dbReference type="Pfam" id="PF01556">
    <property type="entry name" value="DnaJ_C"/>
    <property type="match status" value="1"/>
</dbReference>
<accession>A0A2M7Q978</accession>
<evidence type="ECO:0000313" key="11">
    <source>
        <dbReference type="Proteomes" id="UP000230363"/>
    </source>
</evidence>
<dbReference type="Pfam" id="PF00684">
    <property type="entry name" value="DnaJ_CXXCXGXG"/>
    <property type="match status" value="1"/>
</dbReference>
<feature type="zinc finger region" description="CR-type" evidence="7">
    <location>
        <begin position="149"/>
        <end position="231"/>
    </location>
</feature>
<comment type="caution">
    <text evidence="10">The sequence shown here is derived from an EMBL/GenBank/DDBJ whole genome shotgun (WGS) entry which is preliminary data.</text>
</comment>
<dbReference type="Pfam" id="PF00226">
    <property type="entry name" value="DnaJ"/>
    <property type="match status" value="1"/>
</dbReference>
<dbReference type="InterPro" id="IPR018253">
    <property type="entry name" value="DnaJ_domain_CS"/>
</dbReference>
<dbReference type="InterPro" id="IPR036869">
    <property type="entry name" value="J_dom_sf"/>
</dbReference>
<evidence type="ECO:0000259" key="9">
    <source>
        <dbReference type="PROSITE" id="PS51188"/>
    </source>
</evidence>
<dbReference type="PANTHER" id="PTHR43096:SF52">
    <property type="entry name" value="DNAJ HOMOLOG 1, MITOCHONDRIAL-RELATED"/>
    <property type="match status" value="1"/>
</dbReference>
<sequence>MSDYYKILGINKGASDEEIKKAFRKLAHQYHPDKKSGDEKKFKEIAEAYSILSDKKKREQYDKYGRVFDGQPFGGAQGGGAGPFGAGGPFGNGFGFEFDPSAFNDFTDLGDIFSAFFEGMGVRQKRRTYHRGADIEIIQEITLEEAFYGVKKELKYDIAVSCVKCGSKGYDQKEGLEKCSVCGGSGEIKEARNTFFGNFSQIKQCKECFGSGQIPKKSCAECRGKGIISGNRDIKVEILPGVMDSQFIKITGSGESGERGAGTGDLYVRIKIKPHHIFARRGNDLFIKKEVKLVDILLGERIEIPTIDARKIQIEIPENFDLKNNLIVPKQGMPILNSSNRGNLIVEFKIKTPKKPNAKAKKILEDLRKEID</sequence>
<keyword evidence="4 6" id="KW-0862">Zinc</keyword>
<keyword evidence="2 6" id="KW-0677">Repeat</keyword>
<evidence type="ECO:0000313" key="10">
    <source>
        <dbReference type="EMBL" id="PIY59514.1"/>
    </source>
</evidence>
<dbReference type="Gene3D" id="1.10.287.110">
    <property type="entry name" value="DnaJ domain"/>
    <property type="match status" value="1"/>
</dbReference>
<dbReference type="InterPro" id="IPR001305">
    <property type="entry name" value="HSP_DnaJ_Cys-rich_dom"/>
</dbReference>
<proteinExistence type="inferred from homology"/>